<evidence type="ECO:0000256" key="2">
    <source>
        <dbReference type="ARBA" id="ARBA00022723"/>
    </source>
</evidence>
<dbReference type="OMA" id="QCHVQRY"/>
<gene>
    <name evidence="6" type="ORF">SAPIO_CDS7816</name>
</gene>
<dbReference type="InterPro" id="IPR013154">
    <property type="entry name" value="ADH-like_N"/>
</dbReference>
<keyword evidence="2" id="KW-0479">Metal-binding</keyword>
<evidence type="ECO:0000256" key="3">
    <source>
        <dbReference type="ARBA" id="ARBA00022833"/>
    </source>
</evidence>
<accession>A0A084G0R2</accession>
<dbReference type="PANTHER" id="PTHR42813">
    <property type="entry name" value="ZINC-TYPE ALCOHOL DEHYDROGENASE-LIKE"/>
    <property type="match status" value="1"/>
</dbReference>
<dbReference type="GO" id="GO:0071500">
    <property type="term" value="P:cellular response to nitrosative stress"/>
    <property type="evidence" value="ECO:0007669"/>
    <property type="project" value="EnsemblFungi"/>
</dbReference>
<feature type="domain" description="Alcohol dehydrogenase-like C-terminal" evidence="4">
    <location>
        <begin position="179"/>
        <end position="246"/>
    </location>
</feature>
<dbReference type="Proteomes" id="UP000028545">
    <property type="component" value="Unassembled WGS sequence"/>
</dbReference>
<reference evidence="6 7" key="1">
    <citation type="journal article" date="2014" name="Genome Announc.">
        <title>Draft genome sequence of the pathogenic fungus Scedosporium apiospermum.</title>
        <authorList>
            <person name="Vandeputte P."/>
            <person name="Ghamrawi S."/>
            <person name="Rechenmann M."/>
            <person name="Iltis A."/>
            <person name="Giraud S."/>
            <person name="Fleury M."/>
            <person name="Thornton C."/>
            <person name="Delhaes L."/>
            <person name="Meyer W."/>
            <person name="Papon N."/>
            <person name="Bouchara J.P."/>
        </authorList>
    </citation>
    <scope>NUCLEOTIDE SEQUENCE [LARGE SCALE GENOMIC DNA]</scope>
    <source>
        <strain evidence="6 7">IHEM 14462</strain>
    </source>
</reference>
<dbReference type="OrthoDB" id="3941538at2759"/>
<dbReference type="AlphaFoldDB" id="A0A084G0R2"/>
<comment type="caution">
    <text evidence="6">The sequence shown here is derived from an EMBL/GenBank/DDBJ whole genome shotgun (WGS) entry which is preliminary data.</text>
</comment>
<dbReference type="InterPro" id="IPR011032">
    <property type="entry name" value="GroES-like_sf"/>
</dbReference>
<evidence type="ECO:0000313" key="6">
    <source>
        <dbReference type="EMBL" id="KEZ40924.1"/>
    </source>
</evidence>
<dbReference type="PANTHER" id="PTHR42813:SF1">
    <property type="entry name" value="DEHYDROGENASE, PUTATIVE (AFU_ORTHOLOGUE AFUA_5G03930)-RELATED"/>
    <property type="match status" value="1"/>
</dbReference>
<dbReference type="GeneID" id="27726888"/>
<dbReference type="Gene3D" id="3.40.50.720">
    <property type="entry name" value="NAD(P)-binding Rossmann-like Domain"/>
    <property type="match status" value="1"/>
</dbReference>
<organism evidence="6 7">
    <name type="scientific">Pseudallescheria apiosperma</name>
    <name type="common">Scedosporium apiospermum</name>
    <dbReference type="NCBI Taxonomy" id="563466"/>
    <lineage>
        <taxon>Eukaryota</taxon>
        <taxon>Fungi</taxon>
        <taxon>Dikarya</taxon>
        <taxon>Ascomycota</taxon>
        <taxon>Pezizomycotina</taxon>
        <taxon>Sordariomycetes</taxon>
        <taxon>Hypocreomycetidae</taxon>
        <taxon>Microascales</taxon>
        <taxon>Microascaceae</taxon>
        <taxon>Scedosporium</taxon>
    </lineage>
</organism>
<dbReference type="GO" id="GO:0046872">
    <property type="term" value="F:metal ion binding"/>
    <property type="evidence" value="ECO:0007669"/>
    <property type="project" value="UniProtKB-KW"/>
</dbReference>
<evidence type="ECO:0000256" key="1">
    <source>
        <dbReference type="ARBA" id="ARBA00001947"/>
    </source>
</evidence>
<proteinExistence type="predicted"/>
<dbReference type="InterPro" id="IPR013149">
    <property type="entry name" value="ADH-like_C"/>
</dbReference>
<dbReference type="EMBL" id="JOWA01000111">
    <property type="protein sequence ID" value="KEZ40924.1"/>
    <property type="molecule type" value="Genomic_DNA"/>
</dbReference>
<dbReference type="RefSeq" id="XP_016640723.1">
    <property type="nucleotide sequence ID" value="XM_016789606.1"/>
</dbReference>
<dbReference type="GO" id="GO:0070458">
    <property type="term" value="P:cellular detoxification of nitrogen compound"/>
    <property type="evidence" value="ECO:0007669"/>
    <property type="project" value="EnsemblFungi"/>
</dbReference>
<dbReference type="Pfam" id="PF00107">
    <property type="entry name" value="ADH_zinc_N"/>
    <property type="match status" value="1"/>
</dbReference>
<feature type="domain" description="Alcohol dehydrogenase-like N-terminal" evidence="5">
    <location>
        <begin position="42"/>
        <end position="139"/>
    </location>
</feature>
<evidence type="ECO:0000259" key="4">
    <source>
        <dbReference type="Pfam" id="PF00107"/>
    </source>
</evidence>
<comment type="cofactor">
    <cofactor evidence="1">
        <name>Zn(2+)</name>
        <dbReference type="ChEBI" id="CHEBI:29105"/>
    </cofactor>
</comment>
<dbReference type="InterPro" id="IPR036291">
    <property type="entry name" value="NAD(P)-bd_dom_sf"/>
</dbReference>
<dbReference type="SUPFAM" id="SSF50129">
    <property type="entry name" value="GroES-like"/>
    <property type="match status" value="1"/>
</dbReference>
<dbReference type="KEGG" id="sapo:SAPIO_CDS7816"/>
<dbReference type="Gene3D" id="3.90.180.10">
    <property type="entry name" value="Medium-chain alcohol dehydrogenases, catalytic domain"/>
    <property type="match status" value="1"/>
</dbReference>
<sequence length="381" mass="41700">MAAPMMQTAYQPHPSLKMKAAVWKGNKNISIDEVPKPTITTPDDAIVHVTHCTICGSDLHMYEGSIDKSMEKGDIMGHEAIGVVEDVGSQMDPKHEMHDLYGHRLAGIFGYTKVFGGYPGDQAEFCRVPNADLVCVKIPKDIDPKKVLGLADVTLTAWHACELAEVKEGSTVGVWGCGPVGLSIQRLAKLRGAKKVYAMDYDEKRLQIAKSFGMIPVHESKHKATAGYILSQEPRGLDCAIDAVGYRCEVSGEHKATRSGPGEGGSCEAVNEIIKATRKRGNVALIGDFFFTTNNFPIGAMMEKGITVRGGQLFSQKYMAQLLELVLNGKYDPSWMFTAEDQLENVGDCYEKFFSHQVPGGLKILMKTEYGRQLEASGKYA</sequence>
<protein>
    <submittedName>
        <fullName evidence="6">S-(Hydroxymethyl)glutathione dehydrogenase</fullName>
    </submittedName>
</protein>
<keyword evidence="7" id="KW-1185">Reference proteome</keyword>
<dbReference type="VEuPathDB" id="FungiDB:SAPIO_CDS7816"/>
<dbReference type="SUPFAM" id="SSF51735">
    <property type="entry name" value="NAD(P)-binding Rossmann-fold domains"/>
    <property type="match status" value="1"/>
</dbReference>
<evidence type="ECO:0000313" key="7">
    <source>
        <dbReference type="Proteomes" id="UP000028545"/>
    </source>
</evidence>
<name>A0A084G0R2_PSEDA</name>
<keyword evidence="3" id="KW-0862">Zinc</keyword>
<dbReference type="Pfam" id="PF08240">
    <property type="entry name" value="ADH_N"/>
    <property type="match status" value="1"/>
</dbReference>
<evidence type="ECO:0000259" key="5">
    <source>
        <dbReference type="Pfam" id="PF08240"/>
    </source>
</evidence>
<dbReference type="HOGENOM" id="CLU_026673_11_3_1"/>